<organism evidence="7 8">
    <name type="scientific">Pseudobutyrivibrio ruminis</name>
    <dbReference type="NCBI Taxonomy" id="46206"/>
    <lineage>
        <taxon>Bacteria</taxon>
        <taxon>Bacillati</taxon>
        <taxon>Bacillota</taxon>
        <taxon>Clostridia</taxon>
        <taxon>Lachnospirales</taxon>
        <taxon>Lachnospiraceae</taxon>
        <taxon>Pseudobutyrivibrio</taxon>
    </lineage>
</organism>
<evidence type="ECO:0000313" key="7">
    <source>
        <dbReference type="EMBL" id="MBE5919851.1"/>
    </source>
</evidence>
<evidence type="ECO:0000256" key="6">
    <source>
        <dbReference type="SAM" id="Phobius"/>
    </source>
</evidence>
<evidence type="ECO:0000256" key="1">
    <source>
        <dbReference type="ARBA" id="ARBA00004651"/>
    </source>
</evidence>
<dbReference type="Pfam" id="PF02588">
    <property type="entry name" value="YitT_membrane"/>
    <property type="match status" value="1"/>
</dbReference>
<feature type="transmembrane region" description="Helical" evidence="6">
    <location>
        <begin position="7"/>
        <end position="29"/>
    </location>
</feature>
<dbReference type="GO" id="GO:0005886">
    <property type="term" value="C:plasma membrane"/>
    <property type="evidence" value="ECO:0007669"/>
    <property type="project" value="UniProtKB-SubCell"/>
</dbReference>
<keyword evidence="4 6" id="KW-1133">Transmembrane helix</keyword>
<comment type="caution">
    <text evidence="7">The sequence shown here is derived from an EMBL/GenBank/DDBJ whole genome shotgun (WGS) entry which is preliminary data.</text>
</comment>
<evidence type="ECO:0000256" key="5">
    <source>
        <dbReference type="ARBA" id="ARBA00023136"/>
    </source>
</evidence>
<reference evidence="7" key="1">
    <citation type="submission" date="2019-04" db="EMBL/GenBank/DDBJ databases">
        <title>Evolution of Biomass-Degrading Anaerobic Consortia Revealed by Metagenomics.</title>
        <authorList>
            <person name="Peng X."/>
        </authorList>
    </citation>
    <scope>NUCLEOTIDE SEQUENCE</scope>
    <source>
        <strain evidence="7">SIG311</strain>
    </source>
</reference>
<dbReference type="PANTHER" id="PTHR33545">
    <property type="entry name" value="UPF0750 MEMBRANE PROTEIN YITT-RELATED"/>
    <property type="match status" value="1"/>
</dbReference>
<dbReference type="InterPro" id="IPR051461">
    <property type="entry name" value="UPF0750_membrane"/>
</dbReference>
<dbReference type="AlphaFoldDB" id="A0A927UA11"/>
<dbReference type="Proteomes" id="UP000766246">
    <property type="component" value="Unassembled WGS sequence"/>
</dbReference>
<comment type="subcellular location">
    <subcellularLocation>
        <location evidence="1">Cell membrane</location>
        <topology evidence="1">Multi-pass membrane protein</topology>
    </subcellularLocation>
</comment>
<keyword evidence="5 6" id="KW-0472">Membrane</keyword>
<evidence type="ECO:0000313" key="8">
    <source>
        <dbReference type="Proteomes" id="UP000766246"/>
    </source>
</evidence>
<dbReference type="PIRSF" id="PIRSF006483">
    <property type="entry name" value="Membrane_protein_YitT"/>
    <property type="match status" value="1"/>
</dbReference>
<keyword evidence="2" id="KW-1003">Cell membrane</keyword>
<feature type="transmembrane region" description="Helical" evidence="6">
    <location>
        <begin position="106"/>
        <end position="124"/>
    </location>
</feature>
<accession>A0A927UA11</accession>
<protein>
    <submittedName>
        <fullName evidence="7">YitT family protein</fullName>
    </submittedName>
</protein>
<sequence>MKKTQGILQYIFIIVGAIMASFSVALIILPNDAIDYGTAGVAIIISKLTGLSLAPLVFLVFIPFIIAGYVVLGKSFTIKATLGSLTYTLGIHFFEEIPFELNTEHFLAVAFGGAILGAGLSLILRNGGCIDGSEILANIVVKRLSDKTGRNYSMTPVLLAFNALVYFTVFFTIDMTAALLSLLVYVVATTVIDHYTDHFEAIKQVTIITQDPDNIIKDIKEKLNKTCTIMDSRGAIAGENNTLICYISYFELPIMKDIISNHSGSFSTVSTIDEILR</sequence>
<evidence type="ECO:0000256" key="4">
    <source>
        <dbReference type="ARBA" id="ARBA00022989"/>
    </source>
</evidence>
<feature type="transmembrane region" description="Helical" evidence="6">
    <location>
        <begin position="41"/>
        <end position="69"/>
    </location>
</feature>
<evidence type="ECO:0000256" key="2">
    <source>
        <dbReference type="ARBA" id="ARBA00022475"/>
    </source>
</evidence>
<name>A0A927UA11_9FIRM</name>
<dbReference type="InterPro" id="IPR003740">
    <property type="entry name" value="YitT"/>
</dbReference>
<proteinExistence type="predicted"/>
<dbReference type="EMBL" id="SVER01000019">
    <property type="protein sequence ID" value="MBE5919851.1"/>
    <property type="molecule type" value="Genomic_DNA"/>
</dbReference>
<gene>
    <name evidence="7" type="ORF">E7272_08400</name>
</gene>
<evidence type="ECO:0000256" key="3">
    <source>
        <dbReference type="ARBA" id="ARBA00022692"/>
    </source>
</evidence>
<dbReference type="Gene3D" id="3.30.70.120">
    <property type="match status" value="1"/>
</dbReference>
<keyword evidence="3 6" id="KW-0812">Transmembrane</keyword>
<dbReference type="InterPro" id="IPR015867">
    <property type="entry name" value="N-reg_PII/ATP_PRibTrfase_C"/>
</dbReference>
<dbReference type="PANTHER" id="PTHR33545:SF3">
    <property type="entry name" value="UPF0750 MEMBRANE PROTEIN YQFU"/>
    <property type="match status" value="1"/>
</dbReference>